<dbReference type="InterPro" id="IPR027417">
    <property type="entry name" value="P-loop_NTPase"/>
</dbReference>
<feature type="compositionally biased region" description="Low complexity" evidence="4">
    <location>
        <begin position="942"/>
        <end position="954"/>
    </location>
</feature>
<feature type="compositionally biased region" description="Polar residues" evidence="4">
    <location>
        <begin position="915"/>
        <end position="931"/>
    </location>
</feature>
<dbReference type="GO" id="GO:0005739">
    <property type="term" value="C:mitochondrion"/>
    <property type="evidence" value="ECO:0007669"/>
    <property type="project" value="TreeGrafter"/>
</dbReference>
<evidence type="ECO:0000256" key="1">
    <source>
        <dbReference type="ARBA" id="ARBA00010322"/>
    </source>
</evidence>
<proteinExistence type="inferred from homology"/>
<evidence type="ECO:0000313" key="5">
    <source>
        <dbReference type="EMBL" id="TFK26508.1"/>
    </source>
</evidence>
<dbReference type="EMBL" id="ML210174">
    <property type="protein sequence ID" value="TFK26508.1"/>
    <property type="molecule type" value="Genomic_DNA"/>
</dbReference>
<name>A0A5C3L1F4_COPMA</name>
<dbReference type="Gene3D" id="3.40.50.300">
    <property type="entry name" value="P-loop containing nucleotide triphosphate hydrolases"/>
    <property type="match status" value="1"/>
</dbReference>
<feature type="region of interest" description="Disordered" evidence="4">
    <location>
        <begin position="849"/>
        <end position="958"/>
    </location>
</feature>
<dbReference type="OrthoDB" id="2193432at2759"/>
<comment type="similarity">
    <text evidence="1">Belongs to the AFG1 ATPase family.</text>
</comment>
<feature type="compositionally biased region" description="Basic residues" evidence="4">
    <location>
        <begin position="858"/>
        <end position="868"/>
    </location>
</feature>
<dbReference type="Pfam" id="PF03969">
    <property type="entry name" value="AFG1_ATPase"/>
    <property type="match status" value="1"/>
</dbReference>
<keyword evidence="2" id="KW-0547">Nucleotide-binding</keyword>
<reference evidence="5 6" key="1">
    <citation type="journal article" date="2019" name="Nat. Ecol. Evol.">
        <title>Megaphylogeny resolves global patterns of mushroom evolution.</title>
        <authorList>
            <person name="Varga T."/>
            <person name="Krizsan K."/>
            <person name="Foldi C."/>
            <person name="Dima B."/>
            <person name="Sanchez-Garcia M."/>
            <person name="Sanchez-Ramirez S."/>
            <person name="Szollosi G.J."/>
            <person name="Szarkandi J.G."/>
            <person name="Papp V."/>
            <person name="Albert L."/>
            <person name="Andreopoulos W."/>
            <person name="Angelini C."/>
            <person name="Antonin V."/>
            <person name="Barry K.W."/>
            <person name="Bougher N.L."/>
            <person name="Buchanan P."/>
            <person name="Buyck B."/>
            <person name="Bense V."/>
            <person name="Catcheside P."/>
            <person name="Chovatia M."/>
            <person name="Cooper J."/>
            <person name="Damon W."/>
            <person name="Desjardin D."/>
            <person name="Finy P."/>
            <person name="Geml J."/>
            <person name="Haridas S."/>
            <person name="Hughes K."/>
            <person name="Justo A."/>
            <person name="Karasinski D."/>
            <person name="Kautmanova I."/>
            <person name="Kiss B."/>
            <person name="Kocsube S."/>
            <person name="Kotiranta H."/>
            <person name="LaButti K.M."/>
            <person name="Lechner B.E."/>
            <person name="Liimatainen K."/>
            <person name="Lipzen A."/>
            <person name="Lukacs Z."/>
            <person name="Mihaltcheva S."/>
            <person name="Morgado L.N."/>
            <person name="Niskanen T."/>
            <person name="Noordeloos M.E."/>
            <person name="Ohm R.A."/>
            <person name="Ortiz-Santana B."/>
            <person name="Ovrebo C."/>
            <person name="Racz N."/>
            <person name="Riley R."/>
            <person name="Savchenko A."/>
            <person name="Shiryaev A."/>
            <person name="Soop K."/>
            <person name="Spirin V."/>
            <person name="Szebenyi C."/>
            <person name="Tomsovsky M."/>
            <person name="Tulloss R.E."/>
            <person name="Uehling J."/>
            <person name="Grigoriev I.V."/>
            <person name="Vagvolgyi C."/>
            <person name="Papp T."/>
            <person name="Martin F.M."/>
            <person name="Miettinen O."/>
            <person name="Hibbett D.S."/>
            <person name="Nagy L.G."/>
        </authorList>
    </citation>
    <scope>NUCLEOTIDE SEQUENCE [LARGE SCALE GENOMIC DNA]</scope>
    <source>
        <strain evidence="5 6">CBS 121175</strain>
    </source>
</reference>
<dbReference type="SUPFAM" id="SSF52540">
    <property type="entry name" value="P-loop containing nucleoside triphosphate hydrolases"/>
    <property type="match status" value="1"/>
</dbReference>
<feature type="region of interest" description="Disordered" evidence="4">
    <location>
        <begin position="708"/>
        <end position="755"/>
    </location>
</feature>
<dbReference type="NCBIfam" id="NF040713">
    <property type="entry name" value="ZapE"/>
    <property type="match status" value="1"/>
</dbReference>
<evidence type="ECO:0000313" key="6">
    <source>
        <dbReference type="Proteomes" id="UP000307440"/>
    </source>
</evidence>
<dbReference type="GO" id="GO:0005524">
    <property type="term" value="F:ATP binding"/>
    <property type="evidence" value="ECO:0007669"/>
    <property type="project" value="UniProtKB-KW"/>
</dbReference>
<sequence length="1025" mass="113486">MVLYRRLDPLPNTANRIRQWPPLRLGFLPKTPYTQRFHAAGDRAGSRVPASIDSLERYHSLVTLGKITRHEDQIRVLLQLRKLQRELTDYAPPALSARLLKSAPSTSELNDGDETPWWKFSPEEEEVDKDIRALVTHKGHAEELAALTTPKGLLLTGPPGSGKSFIIDLWYSTLPTPFKAQKHYNQLVLEIYRSVWEETQRRMQHQHNPNNAIRTQSATFSEANDARIPWNKVVRDQWRNLVQKNKLPIKWLPRTRSTFFSYDTDPTIAFLLVFDEIQLLDVSSAGLLSDVLSWYWRMGGIVVGTSNKLPDDLYKNGVQRERLEPFVEALKARSPLFELDVRLDWREEMGKRDSNTIPGPGKTWFTMEQKDQYESLLQTLTASLPGGPHSRDLKVFGRALHVPWVHGRICQFTFAQLCEASLGAADYLTLASTFSHMAITSVPILLLSSKNQARRFISLIDALYESKCKLICLADGVPERIFFPDAVSATSRPEIDNSDLMLAETIVESQEYYRPNVSSYSSAGIEEQEQKQHTSRTMGLALDSLSIFSGQDEQFAFKRALSRIQEMSSVEYNSESYQWAPLPADQRRWEISNKLSTNGSFNASSLKLAFFPDELNLASPISTTANQRRSSANNVVDLIHSGNSDQQIVHHVLRTNGEAGFFQVQGLGTSELGSKEDSNCLNPCSGLSPGLSLDSAISYSVDNHHPECATPGFGELGQHPRGQGPKAQQQDREPHDTVDNFDQGTHPPTNRDRTAKLTRSYAHNSYPKSLSAIDKPNCDRGDIGGGHAAAALAGLAASPPHHVGVPHQTHCNNPSNSAFPPIVQDFSSSGGTIAPPDYCVNTAAASSEALHNSSTHQPHCHHHHKPTHRPTITNSPPPSTQDASDPNPTARRTGAANSHHAVSPNSPGSGRLVSFDSSCSDGNDSTTSNVNDEAPHSIVPNTSSSTFVDSTTSSAEKLPTKEREFQFKIHNCHNQPSAPRFKMEHHVWGSGTRESDYEGDDGNDRGKHELKSGGGRKKGEGGCND</sequence>
<protein>
    <recommendedName>
        <fullName evidence="7">AAA+ ATPase domain-containing protein</fullName>
    </recommendedName>
</protein>
<organism evidence="5 6">
    <name type="scientific">Coprinopsis marcescibilis</name>
    <name type="common">Agaric fungus</name>
    <name type="synonym">Psathyrella marcescibilis</name>
    <dbReference type="NCBI Taxonomy" id="230819"/>
    <lineage>
        <taxon>Eukaryota</taxon>
        <taxon>Fungi</taxon>
        <taxon>Dikarya</taxon>
        <taxon>Basidiomycota</taxon>
        <taxon>Agaricomycotina</taxon>
        <taxon>Agaricomycetes</taxon>
        <taxon>Agaricomycetidae</taxon>
        <taxon>Agaricales</taxon>
        <taxon>Agaricineae</taxon>
        <taxon>Psathyrellaceae</taxon>
        <taxon>Coprinopsis</taxon>
    </lineage>
</organism>
<feature type="region of interest" description="Disordered" evidence="4">
    <location>
        <begin position="976"/>
        <end position="1025"/>
    </location>
</feature>
<evidence type="ECO:0008006" key="7">
    <source>
        <dbReference type="Google" id="ProtNLM"/>
    </source>
</evidence>
<evidence type="ECO:0000256" key="4">
    <source>
        <dbReference type="SAM" id="MobiDB-lite"/>
    </source>
</evidence>
<dbReference type="PANTHER" id="PTHR12169:SF2">
    <property type="entry name" value="AFG1P"/>
    <property type="match status" value="1"/>
</dbReference>
<accession>A0A5C3L1F4</accession>
<dbReference type="PANTHER" id="PTHR12169">
    <property type="entry name" value="ATPASE N2B"/>
    <property type="match status" value="1"/>
</dbReference>
<dbReference type="Proteomes" id="UP000307440">
    <property type="component" value="Unassembled WGS sequence"/>
</dbReference>
<evidence type="ECO:0000256" key="2">
    <source>
        <dbReference type="ARBA" id="ARBA00022741"/>
    </source>
</evidence>
<feature type="compositionally biased region" description="Basic and acidic residues" evidence="4">
    <location>
        <begin position="729"/>
        <end position="738"/>
    </location>
</feature>
<dbReference type="AlphaFoldDB" id="A0A5C3L1F4"/>
<feature type="compositionally biased region" description="Basic and acidic residues" evidence="4">
    <location>
        <begin position="1002"/>
        <end position="1011"/>
    </location>
</feature>
<keyword evidence="6" id="KW-1185">Reference proteome</keyword>
<keyword evidence="3" id="KW-0067">ATP-binding</keyword>
<evidence type="ECO:0000256" key="3">
    <source>
        <dbReference type="ARBA" id="ARBA00022840"/>
    </source>
</evidence>
<dbReference type="GO" id="GO:0016887">
    <property type="term" value="F:ATP hydrolysis activity"/>
    <property type="evidence" value="ECO:0007669"/>
    <property type="project" value="InterPro"/>
</dbReference>
<dbReference type="InterPro" id="IPR005654">
    <property type="entry name" value="ATPase_AFG1-like"/>
</dbReference>
<gene>
    <name evidence="5" type="ORF">FA15DRAFT_654338</name>
</gene>